<protein>
    <recommendedName>
        <fullName evidence="3">DUF4837 family protein</fullName>
    </recommendedName>
</protein>
<dbReference type="STRING" id="1642646.ING2E5A_2953"/>
<gene>
    <name evidence="1" type="ORF">ING2E5A_2953</name>
</gene>
<evidence type="ECO:0008006" key="3">
    <source>
        <dbReference type="Google" id="ProtNLM"/>
    </source>
</evidence>
<proteinExistence type="predicted"/>
<dbReference type="Pfam" id="PF16125">
    <property type="entry name" value="DUF4837"/>
    <property type="match status" value="1"/>
</dbReference>
<dbReference type="KEGG" id="pmuc:ING2E5A_2953"/>
<dbReference type="RefSeq" id="WP_071137981.1">
    <property type="nucleotide sequence ID" value="NZ_DUQN01000085.1"/>
</dbReference>
<dbReference type="AlphaFoldDB" id="A0A1G4GB44"/>
<keyword evidence="2" id="KW-1185">Reference proteome</keyword>
<dbReference type="Proteomes" id="UP000178485">
    <property type="component" value="Chromosome i"/>
</dbReference>
<dbReference type="EMBL" id="LT608328">
    <property type="protein sequence ID" value="SCM59747.1"/>
    <property type="molecule type" value="Genomic_DNA"/>
</dbReference>
<evidence type="ECO:0000313" key="1">
    <source>
        <dbReference type="EMBL" id="SCM59747.1"/>
    </source>
</evidence>
<name>A0A1G4GB44_9BACT</name>
<organism evidence="1 2">
    <name type="scientific">Petrimonas mucosa</name>
    <dbReference type="NCBI Taxonomy" id="1642646"/>
    <lineage>
        <taxon>Bacteria</taxon>
        <taxon>Pseudomonadati</taxon>
        <taxon>Bacteroidota</taxon>
        <taxon>Bacteroidia</taxon>
        <taxon>Bacteroidales</taxon>
        <taxon>Dysgonomonadaceae</taxon>
        <taxon>Petrimonas</taxon>
    </lineage>
</organism>
<reference evidence="1 2" key="1">
    <citation type="submission" date="2016-08" db="EMBL/GenBank/DDBJ databases">
        <authorList>
            <person name="Seilhamer J.J."/>
        </authorList>
    </citation>
    <scope>NUCLEOTIDE SEQUENCE [LARGE SCALE GENOMIC DNA]</scope>
    <source>
        <strain evidence="1">ING2-E5A</strain>
    </source>
</reference>
<sequence>MKQIYLFLLPVLAILLLPSCDGSGFLSASSMASEVLVVMNDDEWEGETGRALFDVLNSPVKGLPQVEPNFKVIQLTPENFTSTFKVARNIIMSEISPIYSTAKLASELNKYASGQVIMTVRAPDTVSYINFLRENKEGIVNYILNKEMERMAEWLIKDNGAPVSRIRQLFGFNIYYPKGLSNITEHPDFYWATNNAPRARKDIVIYQFPYTSESVFEKDSLIAIRNRVMGKYITGSFDSHMTTAVHSYNPDYRKLEYNGIFRAELRGLWEMTSDMMGGPFVSHAFVNEKTNMVVVTEVFVFAPETDKRNLIRNLEGALYTISFPTEEE</sequence>
<evidence type="ECO:0000313" key="2">
    <source>
        <dbReference type="Proteomes" id="UP000178485"/>
    </source>
</evidence>
<dbReference type="InterPro" id="IPR032286">
    <property type="entry name" value="DUF4837"/>
</dbReference>
<accession>A0A1G4GB44</accession>